<dbReference type="Gene3D" id="3.20.20.30">
    <property type="entry name" value="Luciferase-like domain"/>
    <property type="match status" value="1"/>
</dbReference>
<feature type="region of interest" description="Disordered" evidence="2">
    <location>
        <begin position="1"/>
        <end position="27"/>
    </location>
</feature>
<dbReference type="RefSeq" id="WP_348525590.1">
    <property type="nucleotide sequence ID" value="NZ_BSUM01000001.1"/>
</dbReference>
<dbReference type="GO" id="GO:0016705">
    <property type="term" value="F:oxidoreductase activity, acting on paired donors, with incorporation or reduction of molecular oxygen"/>
    <property type="evidence" value="ECO:0007669"/>
    <property type="project" value="InterPro"/>
</dbReference>
<dbReference type="PANTHER" id="PTHR43244">
    <property type="match status" value="1"/>
</dbReference>
<reference evidence="4" key="1">
    <citation type="journal article" date="2014" name="Int. J. Syst. Evol. Microbiol.">
        <title>Complete genome sequence of Corynebacterium casei LMG S-19264T (=DSM 44701T), isolated from a smear-ripened cheese.</title>
        <authorList>
            <consortium name="US DOE Joint Genome Institute (JGI-PGF)"/>
            <person name="Walter F."/>
            <person name="Albersmeier A."/>
            <person name="Kalinowski J."/>
            <person name="Ruckert C."/>
        </authorList>
    </citation>
    <scope>NUCLEOTIDE SEQUENCE</scope>
    <source>
        <strain evidence="4">NBRC 112290</strain>
    </source>
</reference>
<proteinExistence type="predicted"/>
<reference evidence="4" key="2">
    <citation type="submission" date="2023-02" db="EMBL/GenBank/DDBJ databases">
        <authorList>
            <person name="Sun Q."/>
            <person name="Mori K."/>
        </authorList>
    </citation>
    <scope>NUCLEOTIDE SEQUENCE</scope>
    <source>
        <strain evidence="4">NBRC 112290</strain>
    </source>
</reference>
<dbReference type="AlphaFoldDB" id="A0AA38CTJ5"/>
<dbReference type="CDD" id="cd01097">
    <property type="entry name" value="Tetrahydromethanopterin_reductase"/>
    <property type="match status" value="1"/>
</dbReference>
<sequence length="340" mass="35676">MTDDAPATTAPPTPAAPPTTAQPSTRPTRRIGVMLPRDLPPADVLPFARRADELGFDELWVVEDLGFRGGIAQAAAALTATERIAVGIGIAPAAARHPAFAAMEIATLGQLFPGRLIAGLGHGMPGWMRSLGLWPASPLTLLEETTTAVRAVLRGRPITQGRHVTLEHEEFTELPDVVPPVLLGVRGPRSLALSGRIADGTLLAEPAPPSYVRAALRHIAAEGPHELITYDVAAIDDDGERALEHVRPAMAVVGEPDWAPHLVDLDFAEELAALRASTGSPDAFAAAAPAAWIDALTLAGTPEAVRAKIAARHDAGATCVVLTPVGDDRLAQLERFAQVL</sequence>
<name>A0AA38CTJ5_9MICO</name>
<dbReference type="InterPro" id="IPR050564">
    <property type="entry name" value="F420-G6PD/mer"/>
</dbReference>
<evidence type="ECO:0000259" key="3">
    <source>
        <dbReference type="Pfam" id="PF00296"/>
    </source>
</evidence>
<keyword evidence="5" id="KW-1185">Reference proteome</keyword>
<organism evidence="4 5">
    <name type="scientific">Litorihabitans aurantiacus</name>
    <dbReference type="NCBI Taxonomy" id="1930061"/>
    <lineage>
        <taxon>Bacteria</taxon>
        <taxon>Bacillati</taxon>
        <taxon>Actinomycetota</taxon>
        <taxon>Actinomycetes</taxon>
        <taxon>Micrococcales</taxon>
        <taxon>Beutenbergiaceae</taxon>
        <taxon>Litorihabitans</taxon>
    </lineage>
</organism>
<evidence type="ECO:0000256" key="1">
    <source>
        <dbReference type="ARBA" id="ARBA00023002"/>
    </source>
</evidence>
<dbReference type="Pfam" id="PF00296">
    <property type="entry name" value="Bac_luciferase"/>
    <property type="match status" value="1"/>
</dbReference>
<evidence type="ECO:0000313" key="5">
    <source>
        <dbReference type="Proteomes" id="UP001157161"/>
    </source>
</evidence>
<dbReference type="EMBL" id="BSUM01000001">
    <property type="protein sequence ID" value="GMA32846.1"/>
    <property type="molecule type" value="Genomic_DNA"/>
</dbReference>
<evidence type="ECO:0000313" key="4">
    <source>
        <dbReference type="EMBL" id="GMA32846.1"/>
    </source>
</evidence>
<protein>
    <submittedName>
        <fullName evidence="4">N5,N10-methylene tetrahydromethanopterin reductase</fullName>
    </submittedName>
</protein>
<evidence type="ECO:0000256" key="2">
    <source>
        <dbReference type="SAM" id="MobiDB-lite"/>
    </source>
</evidence>
<dbReference type="InterPro" id="IPR011251">
    <property type="entry name" value="Luciferase-like_dom"/>
</dbReference>
<feature type="domain" description="Luciferase-like" evidence="3">
    <location>
        <begin position="38"/>
        <end position="318"/>
    </location>
</feature>
<dbReference type="Proteomes" id="UP001157161">
    <property type="component" value="Unassembled WGS sequence"/>
</dbReference>
<gene>
    <name evidence="4" type="primary">hmd</name>
    <name evidence="4" type="ORF">GCM10025875_28380</name>
</gene>
<accession>A0AA38CTJ5</accession>
<keyword evidence="1" id="KW-0560">Oxidoreductase</keyword>
<dbReference type="InterPro" id="IPR036661">
    <property type="entry name" value="Luciferase-like_sf"/>
</dbReference>
<comment type="caution">
    <text evidence="4">The sequence shown here is derived from an EMBL/GenBank/DDBJ whole genome shotgun (WGS) entry which is preliminary data.</text>
</comment>
<dbReference type="SUPFAM" id="SSF51679">
    <property type="entry name" value="Bacterial luciferase-like"/>
    <property type="match status" value="1"/>
</dbReference>
<dbReference type="PANTHER" id="PTHR43244:SF1">
    <property type="entry name" value="5,10-METHYLENETETRAHYDROMETHANOPTERIN REDUCTASE"/>
    <property type="match status" value="1"/>
</dbReference>